<dbReference type="KEGG" id="pko:PKOR_19830"/>
<evidence type="ECO:0000313" key="2">
    <source>
        <dbReference type="Proteomes" id="UP000033109"/>
    </source>
</evidence>
<dbReference type="AlphaFoldDB" id="A0A0E3UY90"/>
<dbReference type="STRING" id="400092.PKOR_19830"/>
<proteinExistence type="predicted"/>
<dbReference type="HOGENOM" id="CLU_2302615_0_0_10"/>
<protein>
    <submittedName>
        <fullName evidence="1">Uncharacterized protein</fullName>
    </submittedName>
</protein>
<dbReference type="Proteomes" id="UP000033109">
    <property type="component" value="Chromosome"/>
</dbReference>
<sequence>MEQVIITRQELYNMVWKEPMTTLAKRYGLSDNGLRKTCIKLQVPLPKAGHWMKVKAGKKVRVAPLPLPYIGEQEVKLTVREDGEAYNPTGLSALVRLQRCKYPIFRTVLGV</sequence>
<dbReference type="PATRIC" id="fig|400092.3.peg.4339"/>
<gene>
    <name evidence="1" type="ORF">PKOR_19830</name>
</gene>
<keyword evidence="2" id="KW-1185">Reference proteome</keyword>
<dbReference type="EMBL" id="CP009621">
    <property type="protein sequence ID" value="AKD04932.1"/>
    <property type="molecule type" value="Genomic_DNA"/>
</dbReference>
<name>A0A0E3UY90_9BACT</name>
<reference evidence="1 2" key="1">
    <citation type="journal article" date="2015" name="Sci. Rep.">
        <title>Unraveling adaptation of Pontibacter korlensis to radiation and infertility in desert through complete genome and comparative transcriptomic analysis.</title>
        <authorList>
            <person name="Dai J."/>
            <person name="Dai W."/>
            <person name="Qiu C."/>
            <person name="Yang Z."/>
            <person name="Zhang Y."/>
            <person name="Zhou M."/>
            <person name="Zhang L."/>
            <person name="Fang C."/>
            <person name="Gao Q."/>
            <person name="Yang Q."/>
            <person name="Li X."/>
            <person name="Wang Z."/>
            <person name="Wang Z."/>
            <person name="Jia Z."/>
            <person name="Chen X."/>
        </authorList>
    </citation>
    <scope>NUCLEOTIDE SEQUENCE [LARGE SCALE GENOMIC DNA]</scope>
    <source>
        <strain evidence="1 2">X14-1T</strain>
    </source>
</reference>
<evidence type="ECO:0000313" key="1">
    <source>
        <dbReference type="EMBL" id="AKD04932.1"/>
    </source>
</evidence>
<dbReference type="OrthoDB" id="9777694at2"/>
<organism evidence="1 2">
    <name type="scientific">Pontibacter korlensis</name>
    <dbReference type="NCBI Taxonomy" id="400092"/>
    <lineage>
        <taxon>Bacteria</taxon>
        <taxon>Pseudomonadati</taxon>
        <taxon>Bacteroidota</taxon>
        <taxon>Cytophagia</taxon>
        <taxon>Cytophagales</taxon>
        <taxon>Hymenobacteraceae</taxon>
        <taxon>Pontibacter</taxon>
    </lineage>
</organism>
<dbReference type="RefSeq" id="WP_046312985.1">
    <property type="nucleotide sequence ID" value="NZ_CBCSCY010000082.1"/>
</dbReference>
<accession>A0A0E3UY90</accession>